<evidence type="ECO:0000256" key="3">
    <source>
        <dbReference type="SAM" id="Phobius"/>
    </source>
</evidence>
<feature type="region of interest" description="Disordered" evidence="2">
    <location>
        <begin position="65"/>
        <end position="105"/>
    </location>
</feature>
<dbReference type="NCBIfam" id="TIGR00350">
    <property type="entry name" value="lytR_cpsA_psr"/>
    <property type="match status" value="1"/>
</dbReference>
<feature type="domain" description="Cell envelope-related transcriptional attenuator" evidence="4">
    <location>
        <begin position="108"/>
        <end position="253"/>
    </location>
</feature>
<evidence type="ECO:0000313" key="6">
    <source>
        <dbReference type="Proteomes" id="UP001247307"/>
    </source>
</evidence>
<dbReference type="RefSeq" id="WP_309852498.1">
    <property type="nucleotide sequence ID" value="NZ_BAAAIU010000004.1"/>
</dbReference>
<accession>A0AAE3YIV2</accession>
<dbReference type="InterPro" id="IPR004474">
    <property type="entry name" value="LytR_CpsA_psr"/>
</dbReference>
<keyword evidence="3" id="KW-0472">Membrane</keyword>
<sequence>MPENLDSPRPTARRAAKPRRRRRGVWITLGALGLIIAILVGVAAVWLNGLKNSFESKSSVIENVFPDESSRPPKSADGSTNILLLGSDKRPTPVDPKVAVPGGGADQRSDSIMLVNISADRKHVSVISVMRDLWVPIPGHGENKVNAGYALGGYKLEVQTLEQLLQTRIDHVAEIDMASFEALGNAMGGLDVYVEKETTLSHLDGTVLKPGMTHMDGRLALAFSRERYAYADGDYQRVRNQHAVMSAILKKLMSKETLSSPSKIKDITDLTSPYVSHDPQFDFATISRLGFELRNVRAGDVKFATMPTAGTGWSKDGQSIVLVDEKGLASLRTALKDDKVAAWLTTSDNHEKP</sequence>
<dbReference type="PANTHER" id="PTHR33392">
    <property type="entry name" value="POLYISOPRENYL-TEICHOIC ACID--PEPTIDOGLYCAN TEICHOIC ACID TRANSFERASE TAGU"/>
    <property type="match status" value="1"/>
</dbReference>
<keyword evidence="6" id="KW-1185">Reference proteome</keyword>
<organism evidence="5 6">
    <name type="scientific">Falsarthrobacter nasiphocae</name>
    <dbReference type="NCBI Taxonomy" id="189863"/>
    <lineage>
        <taxon>Bacteria</taxon>
        <taxon>Bacillati</taxon>
        <taxon>Actinomycetota</taxon>
        <taxon>Actinomycetes</taxon>
        <taxon>Micrococcales</taxon>
        <taxon>Micrococcaceae</taxon>
        <taxon>Falsarthrobacter</taxon>
    </lineage>
</organism>
<comment type="similarity">
    <text evidence="1">Belongs to the LytR/CpsA/Psr (LCP) family.</text>
</comment>
<dbReference type="EMBL" id="JAVDUI010000001">
    <property type="protein sequence ID" value="MDR6892841.1"/>
    <property type="molecule type" value="Genomic_DNA"/>
</dbReference>
<dbReference type="Pfam" id="PF03816">
    <property type="entry name" value="LytR_cpsA_psr"/>
    <property type="match status" value="1"/>
</dbReference>
<reference evidence="5" key="1">
    <citation type="submission" date="2023-07" db="EMBL/GenBank/DDBJ databases">
        <title>Sequencing the genomes of 1000 actinobacteria strains.</title>
        <authorList>
            <person name="Klenk H.-P."/>
        </authorList>
    </citation>
    <scope>NUCLEOTIDE SEQUENCE</scope>
    <source>
        <strain evidence="5">DSM 13988</strain>
    </source>
</reference>
<dbReference type="InterPro" id="IPR050922">
    <property type="entry name" value="LytR/CpsA/Psr_CW_biosynth"/>
</dbReference>
<comment type="caution">
    <text evidence="5">The sequence shown here is derived from an EMBL/GenBank/DDBJ whole genome shotgun (WGS) entry which is preliminary data.</text>
</comment>
<dbReference type="Proteomes" id="UP001247307">
    <property type="component" value="Unassembled WGS sequence"/>
</dbReference>
<proteinExistence type="inferred from homology"/>
<dbReference type="Gene3D" id="3.40.630.190">
    <property type="entry name" value="LCP protein"/>
    <property type="match status" value="1"/>
</dbReference>
<dbReference type="PANTHER" id="PTHR33392:SF6">
    <property type="entry name" value="POLYISOPRENYL-TEICHOIC ACID--PEPTIDOGLYCAN TEICHOIC ACID TRANSFERASE TAGU"/>
    <property type="match status" value="1"/>
</dbReference>
<dbReference type="AlphaFoldDB" id="A0AAE3YIV2"/>
<protein>
    <submittedName>
        <fullName evidence="5">LCP family protein required for cell wall assembly</fullName>
    </submittedName>
</protein>
<keyword evidence="3" id="KW-0812">Transmembrane</keyword>
<evidence type="ECO:0000259" key="4">
    <source>
        <dbReference type="Pfam" id="PF03816"/>
    </source>
</evidence>
<gene>
    <name evidence="5" type="ORF">J2S35_001781</name>
</gene>
<feature type="transmembrane region" description="Helical" evidence="3">
    <location>
        <begin position="24"/>
        <end position="47"/>
    </location>
</feature>
<evidence type="ECO:0000256" key="2">
    <source>
        <dbReference type="SAM" id="MobiDB-lite"/>
    </source>
</evidence>
<keyword evidence="3" id="KW-1133">Transmembrane helix</keyword>
<evidence type="ECO:0000256" key="1">
    <source>
        <dbReference type="ARBA" id="ARBA00006068"/>
    </source>
</evidence>
<name>A0AAE3YIV2_9MICC</name>
<evidence type="ECO:0000313" key="5">
    <source>
        <dbReference type="EMBL" id="MDR6892841.1"/>
    </source>
</evidence>